<sequence>MNPLCWSSCLWLWFISTNVECLPKFHVSSRDQDDDIATVTMNYIVDDTHITDNKQQVEAWLSYVTQKAMVDFQYVFQFTLNLSYAITYLKDQSDLSTRLKHDEGFYNWPERAISTLTDYFRGRDHSDIICLR</sequence>
<name>A0A0K8RI06_IXORI</name>
<keyword evidence="1" id="KW-0732">Signal</keyword>
<proteinExistence type="evidence at transcript level"/>
<protein>
    <submittedName>
        <fullName evidence="2">Putative p32 protein</fullName>
    </submittedName>
</protein>
<organism evidence="2">
    <name type="scientific">Ixodes ricinus</name>
    <name type="common">Common tick</name>
    <name type="synonym">Acarus ricinus</name>
    <dbReference type="NCBI Taxonomy" id="34613"/>
    <lineage>
        <taxon>Eukaryota</taxon>
        <taxon>Metazoa</taxon>
        <taxon>Ecdysozoa</taxon>
        <taxon>Arthropoda</taxon>
        <taxon>Chelicerata</taxon>
        <taxon>Arachnida</taxon>
        <taxon>Acari</taxon>
        <taxon>Parasitiformes</taxon>
        <taxon>Ixodida</taxon>
        <taxon>Ixodoidea</taxon>
        <taxon>Ixodidae</taxon>
        <taxon>Ixodinae</taxon>
        <taxon>Ixodes</taxon>
    </lineage>
</organism>
<evidence type="ECO:0000313" key="2">
    <source>
        <dbReference type="EMBL" id="JAA70760.1"/>
    </source>
</evidence>
<accession>A0A0K8RI06</accession>
<evidence type="ECO:0000256" key="1">
    <source>
        <dbReference type="SAM" id="SignalP"/>
    </source>
</evidence>
<feature type="signal peptide" evidence="1">
    <location>
        <begin position="1"/>
        <end position="21"/>
    </location>
</feature>
<reference evidence="2" key="1">
    <citation type="submission" date="2012-12" db="EMBL/GenBank/DDBJ databases">
        <title>Identification and characterization of a phenylalanine ammonia-lyase gene family in Isatis indigotica Fort.</title>
        <authorList>
            <person name="Liu Q."/>
            <person name="Chen J."/>
            <person name="Zhou X."/>
            <person name="Di P."/>
            <person name="Xiao Y."/>
            <person name="Xuan H."/>
            <person name="Zhang L."/>
            <person name="Chen W."/>
        </authorList>
    </citation>
    <scope>NUCLEOTIDE SEQUENCE</scope>
    <source>
        <tissue evidence="2">Salivary gland</tissue>
    </source>
</reference>
<dbReference type="EMBL" id="GADI01003048">
    <property type="protein sequence ID" value="JAA70760.1"/>
    <property type="molecule type" value="mRNA"/>
</dbReference>
<dbReference type="AlphaFoldDB" id="A0A0K8RI06"/>
<feature type="chain" id="PRO_5005518056" evidence="1">
    <location>
        <begin position="22"/>
        <end position="132"/>
    </location>
</feature>